<organism evidence="3">
    <name type="scientific">Planktothricoides sp. SpSt-374</name>
    <dbReference type="NCBI Taxonomy" id="2282167"/>
    <lineage>
        <taxon>Bacteria</taxon>
        <taxon>Bacillati</taxon>
        <taxon>Cyanobacteriota</taxon>
        <taxon>Cyanophyceae</taxon>
        <taxon>Oscillatoriophycideae</taxon>
        <taxon>Oscillatoriales</taxon>
        <taxon>Oscillatoriaceae</taxon>
        <taxon>Planktothricoides</taxon>
    </lineage>
</organism>
<dbReference type="InterPro" id="IPR052893">
    <property type="entry name" value="TCS_response_regulator"/>
</dbReference>
<dbReference type="EMBL" id="DSPX01000149">
    <property type="protein sequence ID" value="HGG01863.1"/>
    <property type="molecule type" value="Genomic_DNA"/>
</dbReference>
<dbReference type="Pfam" id="PF00072">
    <property type="entry name" value="Response_reg"/>
    <property type="match status" value="1"/>
</dbReference>
<dbReference type="SUPFAM" id="SSF52172">
    <property type="entry name" value="CheY-like"/>
    <property type="match status" value="1"/>
</dbReference>
<evidence type="ECO:0000313" key="3">
    <source>
        <dbReference type="EMBL" id="HGG01863.1"/>
    </source>
</evidence>
<dbReference type="PANTHER" id="PTHR44520">
    <property type="entry name" value="RESPONSE REGULATOR RCP1-RELATED"/>
    <property type="match status" value="1"/>
</dbReference>
<dbReference type="InterPro" id="IPR001789">
    <property type="entry name" value="Sig_transdc_resp-reg_receiver"/>
</dbReference>
<dbReference type="Gene3D" id="3.40.50.2300">
    <property type="match status" value="1"/>
</dbReference>
<proteinExistence type="predicted"/>
<evidence type="ECO:0000256" key="1">
    <source>
        <dbReference type="PROSITE-ProRule" id="PRU00169"/>
    </source>
</evidence>
<protein>
    <submittedName>
        <fullName evidence="3">Response regulator</fullName>
    </submittedName>
</protein>
<evidence type="ECO:0000259" key="2">
    <source>
        <dbReference type="PROSITE" id="PS50110"/>
    </source>
</evidence>
<feature type="modified residue" description="4-aspartylphosphate" evidence="1">
    <location>
        <position position="67"/>
    </location>
</feature>
<keyword evidence="1" id="KW-0597">Phosphoprotein</keyword>
<feature type="domain" description="Response regulatory" evidence="2">
    <location>
        <begin position="9"/>
        <end position="134"/>
    </location>
</feature>
<dbReference type="InterPro" id="IPR011006">
    <property type="entry name" value="CheY-like_superfamily"/>
</dbReference>
<reference evidence="3" key="1">
    <citation type="journal article" date="2020" name="mSystems">
        <title>Genome- and Community-Level Interaction Insights into Carbon Utilization and Element Cycling Functions of Hydrothermarchaeota in Hydrothermal Sediment.</title>
        <authorList>
            <person name="Zhou Z."/>
            <person name="Liu Y."/>
            <person name="Xu W."/>
            <person name="Pan J."/>
            <person name="Luo Z.H."/>
            <person name="Li M."/>
        </authorList>
    </citation>
    <scope>NUCLEOTIDE SEQUENCE [LARGE SCALE GENOMIC DNA]</scope>
    <source>
        <strain evidence="3">SpSt-374</strain>
    </source>
</reference>
<dbReference type="CDD" id="cd17557">
    <property type="entry name" value="REC_Rcp-like"/>
    <property type="match status" value="1"/>
</dbReference>
<dbReference type="PANTHER" id="PTHR44520:SF2">
    <property type="entry name" value="RESPONSE REGULATOR RCP1"/>
    <property type="match status" value="1"/>
</dbReference>
<gene>
    <name evidence="3" type="ORF">ENR15_14755</name>
</gene>
<dbReference type="GO" id="GO:0000160">
    <property type="term" value="P:phosphorelay signal transduction system"/>
    <property type="evidence" value="ECO:0007669"/>
    <property type="project" value="InterPro"/>
</dbReference>
<sequence>MSSPDQPKEILLVEDSPSHQDLMLEALEETSISHKVHIVNNGEEALEFLRRQNNYVAAPRPHLILLDLNMPRMDGRELLAIIKADLELKLIPVVVFTTSKAANDVIKSYGLHANCYISKPSDIDKLFEFVKVIVHFWLNIVTLPPT</sequence>
<dbReference type="PROSITE" id="PS50110">
    <property type="entry name" value="RESPONSE_REGULATORY"/>
    <property type="match status" value="1"/>
</dbReference>
<dbReference type="AlphaFoldDB" id="A0A7C3ZKZ2"/>
<comment type="caution">
    <text evidence="3">The sequence shown here is derived from an EMBL/GenBank/DDBJ whole genome shotgun (WGS) entry which is preliminary data.</text>
</comment>
<dbReference type="SMART" id="SM00448">
    <property type="entry name" value="REC"/>
    <property type="match status" value="1"/>
</dbReference>
<accession>A0A7C3ZKZ2</accession>
<name>A0A7C3ZKZ2_9CYAN</name>